<proteinExistence type="predicted"/>
<dbReference type="EMBL" id="JAHUTI010060587">
    <property type="protein sequence ID" value="MED6251970.1"/>
    <property type="molecule type" value="Genomic_DNA"/>
</dbReference>
<dbReference type="Proteomes" id="UP001345963">
    <property type="component" value="Unassembled WGS sequence"/>
</dbReference>
<feature type="region of interest" description="Disordered" evidence="1">
    <location>
        <begin position="1"/>
        <end position="132"/>
    </location>
</feature>
<evidence type="ECO:0000256" key="1">
    <source>
        <dbReference type="SAM" id="MobiDB-lite"/>
    </source>
</evidence>
<feature type="compositionally biased region" description="Polar residues" evidence="1">
    <location>
        <begin position="18"/>
        <end position="32"/>
    </location>
</feature>
<evidence type="ECO:0000313" key="2">
    <source>
        <dbReference type="EMBL" id="MED6251970.1"/>
    </source>
</evidence>
<protein>
    <submittedName>
        <fullName evidence="2">Uncharacterized protein</fullName>
    </submittedName>
</protein>
<comment type="caution">
    <text evidence="2">The sequence shown here is derived from an EMBL/GenBank/DDBJ whole genome shotgun (WGS) entry which is preliminary data.</text>
</comment>
<gene>
    <name evidence="2" type="ORF">ATANTOWER_005232</name>
</gene>
<name>A0ABU7BQV7_9TELE</name>
<sequence length="132" mass="14546">MAGPPKCKSSASIRICTLPQTNEPKPQRQPGSQAAPAPPRHTTMPTTMPNGKTLAQQTKECHRKATACTPNRLHHNPPDAEPPTSRPAKLQLPPSQRHRNSDTTHPSICLLGHDENHQPQVHTTHQEPPSRR</sequence>
<evidence type="ECO:0000313" key="3">
    <source>
        <dbReference type="Proteomes" id="UP001345963"/>
    </source>
</evidence>
<keyword evidence="3" id="KW-1185">Reference proteome</keyword>
<organism evidence="2 3">
    <name type="scientific">Ataeniobius toweri</name>
    <dbReference type="NCBI Taxonomy" id="208326"/>
    <lineage>
        <taxon>Eukaryota</taxon>
        <taxon>Metazoa</taxon>
        <taxon>Chordata</taxon>
        <taxon>Craniata</taxon>
        <taxon>Vertebrata</taxon>
        <taxon>Euteleostomi</taxon>
        <taxon>Actinopterygii</taxon>
        <taxon>Neopterygii</taxon>
        <taxon>Teleostei</taxon>
        <taxon>Neoteleostei</taxon>
        <taxon>Acanthomorphata</taxon>
        <taxon>Ovalentaria</taxon>
        <taxon>Atherinomorphae</taxon>
        <taxon>Cyprinodontiformes</taxon>
        <taxon>Goodeidae</taxon>
        <taxon>Ataeniobius</taxon>
    </lineage>
</organism>
<accession>A0ABU7BQV7</accession>
<reference evidence="2 3" key="1">
    <citation type="submission" date="2021-07" db="EMBL/GenBank/DDBJ databases">
        <authorList>
            <person name="Palmer J.M."/>
        </authorList>
    </citation>
    <scope>NUCLEOTIDE SEQUENCE [LARGE SCALE GENOMIC DNA]</scope>
    <source>
        <strain evidence="2 3">AT_MEX2019</strain>
        <tissue evidence="2">Muscle</tissue>
    </source>
</reference>
<feature type="compositionally biased region" description="Low complexity" evidence="1">
    <location>
        <begin position="40"/>
        <end position="49"/>
    </location>
</feature>